<comment type="caution">
    <text evidence="4">The sequence shown here is derived from an EMBL/GenBank/DDBJ whole genome shotgun (WGS) entry which is preliminary data.</text>
</comment>
<accession>A0A150JDN7</accession>
<evidence type="ECO:0000256" key="1">
    <source>
        <dbReference type="ARBA" id="ARBA00006611"/>
    </source>
</evidence>
<evidence type="ECO:0000313" key="3">
    <source>
        <dbReference type="EMBL" id="KYC55340.1"/>
    </source>
</evidence>
<evidence type="ECO:0000313" key="5">
    <source>
        <dbReference type="Proteomes" id="UP000092420"/>
    </source>
</evidence>
<name>A0A150JL54_9EURY</name>
<accession>A0A150JIY5</accession>
<dbReference type="EMBL" id="LNJE01000007">
    <property type="protein sequence ID" value="KYC57946.1"/>
    <property type="molecule type" value="Genomic_DNA"/>
</dbReference>
<comment type="similarity">
    <text evidence="1">Belongs to the GSP E family.</text>
</comment>
<sequence>MRKRGALKIIKKLKESDILLDSEPKTNYEKLKKKSEVEFLKKEGAALGGSKPPSEEMLNETKKEISEKIKSEITNHVAKEVASTVGSATFVISGPVTIQGGRLPSLEEEKRVIMKDQDILIIPQKWKTQDYTGFNERYPLIEPYAYARIKWDDKISKLVYLIEEPELSEVEMARLVTVQGIIQEELEVDFKSLQEKSELVDYLENKALEVVDELNLKLSPDAFEKIMYYLRRNYIGLGSIEPLFHDALIEDISCDGTGIPIYVYHAKYGSLPSNIAFKSDDDANSIIIKMAQRCNRHISVAEPLLDGRLPNNSRVQATFGREVTQHGPTFTIRRFKTDPMTPIQLINYKSCPPRIFAYMWLALEHSYTASTIISGGTATGKTSMLNALAIFLPPEAKIVTIEDTQELNLPQEHWLPAVTRSGFGSSTAEGKKQGEVDMFDLLRAALRQRPDYLVVGEIRGAEANVMFTGMATGHPGMGTIHADSMEALINRLTTRPINLSPALLQSLNLCFLLTHAKIEGKAIRRVKEVVEITGMDLKKGEPIYQTVFRWDPGTDEFIYDTKESSIVKRISISRGMTQDEVWEEINRRSLVLSWMAENNIVNFKDVGNIIKEYMRDPDKILQKIKS</sequence>
<evidence type="ECO:0000259" key="2">
    <source>
        <dbReference type="Pfam" id="PF00437"/>
    </source>
</evidence>
<proteinExistence type="inferred from homology"/>
<organism evidence="4">
    <name type="scientific">Candidatus Methanofastidiosum methylothiophilum</name>
    <dbReference type="NCBI Taxonomy" id="1705564"/>
    <lineage>
        <taxon>Archaea</taxon>
        <taxon>Methanobacteriati</taxon>
        <taxon>Methanobacteriota</taxon>
        <taxon>Stenosarchaea group</taxon>
        <taxon>Candidatus Methanofastidiosia</taxon>
        <taxon>Candidatus Methanofastidiosales</taxon>
        <taxon>Candidatus Methanofastidiosaceae</taxon>
        <taxon>Candidatus Methanofastidiosum</taxon>
    </lineage>
</organism>
<dbReference type="EMBL" id="LNJB01000002">
    <property type="protein sequence ID" value="KYC55340.1"/>
    <property type="molecule type" value="Genomic_DNA"/>
</dbReference>
<accession>A0A150JL54</accession>
<dbReference type="PANTHER" id="PTHR30486:SF6">
    <property type="entry name" value="TYPE IV PILUS RETRACTATION ATPASE PILT"/>
    <property type="match status" value="1"/>
</dbReference>
<evidence type="ECO:0000313" key="4">
    <source>
        <dbReference type="EMBL" id="KYC57946.1"/>
    </source>
</evidence>
<protein>
    <recommendedName>
        <fullName evidence="2">Bacterial type II secretion system protein E domain-containing protein</fullName>
    </recommendedName>
</protein>
<dbReference type="Gene3D" id="3.40.50.300">
    <property type="entry name" value="P-loop containing nucleotide triphosphate hydrolases"/>
    <property type="match status" value="1"/>
</dbReference>
<dbReference type="GO" id="GO:0016887">
    <property type="term" value="F:ATP hydrolysis activity"/>
    <property type="evidence" value="ECO:0007669"/>
    <property type="project" value="InterPro"/>
</dbReference>
<dbReference type="InterPro" id="IPR027417">
    <property type="entry name" value="P-loop_NTPase"/>
</dbReference>
<dbReference type="AlphaFoldDB" id="A0A150JL54"/>
<dbReference type="SUPFAM" id="SSF52540">
    <property type="entry name" value="P-loop containing nucleoside triphosphate hydrolases"/>
    <property type="match status" value="1"/>
</dbReference>
<dbReference type="InterPro" id="IPR050921">
    <property type="entry name" value="T4SS_GSP_E_ATPase"/>
</dbReference>
<feature type="domain" description="Bacterial type II secretion system protein E" evidence="2">
    <location>
        <begin position="266"/>
        <end position="494"/>
    </location>
</feature>
<dbReference type="Gene3D" id="3.30.450.380">
    <property type="match status" value="1"/>
</dbReference>
<dbReference type="Pfam" id="PF00437">
    <property type="entry name" value="T2SSE"/>
    <property type="match status" value="1"/>
</dbReference>
<dbReference type="CDD" id="cd01130">
    <property type="entry name" value="VirB11-like_ATPase"/>
    <property type="match status" value="1"/>
</dbReference>
<dbReference type="InterPro" id="IPR001482">
    <property type="entry name" value="T2SS/T4SS_dom"/>
</dbReference>
<dbReference type="Proteomes" id="UP000092420">
    <property type="component" value="Unassembled WGS sequence"/>
</dbReference>
<reference evidence="4 5" key="1">
    <citation type="journal article" date="2016" name="ISME J.">
        <title>Chasing the elusive Euryarchaeota class WSA2: genomes reveal a uniquely fastidious methyl-reducing methanogen.</title>
        <authorList>
            <person name="Nobu M.K."/>
            <person name="Narihiro T."/>
            <person name="Kuroda K."/>
            <person name="Mei R."/>
            <person name="Liu W.T."/>
        </authorList>
    </citation>
    <scope>NUCLEOTIDE SEQUENCE [LARGE SCALE GENOMIC DNA]</scope>
    <source>
        <strain evidence="3">ADurb1013_Bin02101</strain>
        <strain evidence="4">ADurb1213_Bin02801</strain>
    </source>
</reference>
<dbReference type="PANTHER" id="PTHR30486">
    <property type="entry name" value="TWITCHING MOTILITY PROTEIN PILT"/>
    <property type="match status" value="1"/>
</dbReference>
<gene>
    <name evidence="3" type="ORF">AN188_00326</name>
    <name evidence="4" type="ORF">APG09_00833</name>
</gene>